<proteinExistence type="predicted"/>
<dbReference type="AlphaFoldDB" id="A0A4Z2J5L5"/>
<evidence type="ECO:0000313" key="4">
    <source>
        <dbReference type="Proteomes" id="UP000314294"/>
    </source>
</evidence>
<comment type="caution">
    <text evidence="3">The sequence shown here is derived from an EMBL/GenBank/DDBJ whole genome shotgun (WGS) entry which is preliminary data.</text>
</comment>
<feature type="region of interest" description="Disordered" evidence="1">
    <location>
        <begin position="81"/>
        <end position="111"/>
    </location>
</feature>
<dbReference type="Proteomes" id="UP000314294">
    <property type="component" value="Unassembled WGS sequence"/>
</dbReference>
<keyword evidence="2" id="KW-0732">Signal</keyword>
<feature type="compositionally biased region" description="Low complexity" evidence="1">
    <location>
        <begin position="86"/>
        <end position="98"/>
    </location>
</feature>
<gene>
    <name evidence="3" type="ORF">EYF80_004993</name>
</gene>
<evidence type="ECO:0000256" key="1">
    <source>
        <dbReference type="SAM" id="MobiDB-lite"/>
    </source>
</evidence>
<name>A0A4Z2J5L5_9TELE</name>
<keyword evidence="4" id="KW-1185">Reference proteome</keyword>
<evidence type="ECO:0000256" key="2">
    <source>
        <dbReference type="SAM" id="SignalP"/>
    </source>
</evidence>
<feature type="signal peptide" evidence="2">
    <location>
        <begin position="1"/>
        <end position="17"/>
    </location>
</feature>
<feature type="chain" id="PRO_5021211110" evidence="2">
    <location>
        <begin position="18"/>
        <end position="166"/>
    </location>
</feature>
<sequence>MLLHLLVGAFPLTASRGRLPSTHGLLLSLHSDRVLAAAEAGLFFLDMESHPVCVCVFPASRSVCDVVEELMSGAAVELIRGRRRGSPAPGSQRSSPGRRLARPLGRRGPSSAHITLKARARGGGGYTPSYAGRPAHFTPACSAAAGSCSALQRNIRRNIYESGNYF</sequence>
<organism evidence="3 4">
    <name type="scientific">Liparis tanakae</name>
    <name type="common">Tanaka's snailfish</name>
    <dbReference type="NCBI Taxonomy" id="230148"/>
    <lineage>
        <taxon>Eukaryota</taxon>
        <taxon>Metazoa</taxon>
        <taxon>Chordata</taxon>
        <taxon>Craniata</taxon>
        <taxon>Vertebrata</taxon>
        <taxon>Euteleostomi</taxon>
        <taxon>Actinopterygii</taxon>
        <taxon>Neopterygii</taxon>
        <taxon>Teleostei</taxon>
        <taxon>Neoteleostei</taxon>
        <taxon>Acanthomorphata</taxon>
        <taxon>Eupercaria</taxon>
        <taxon>Perciformes</taxon>
        <taxon>Cottioidei</taxon>
        <taxon>Cottales</taxon>
        <taxon>Liparidae</taxon>
        <taxon>Liparis</taxon>
    </lineage>
</organism>
<accession>A0A4Z2J5L5</accession>
<reference evidence="3 4" key="1">
    <citation type="submission" date="2019-03" db="EMBL/GenBank/DDBJ databases">
        <title>First draft genome of Liparis tanakae, snailfish: a comprehensive survey of snailfish specific genes.</title>
        <authorList>
            <person name="Kim W."/>
            <person name="Song I."/>
            <person name="Jeong J.-H."/>
            <person name="Kim D."/>
            <person name="Kim S."/>
            <person name="Ryu S."/>
            <person name="Song J.Y."/>
            <person name="Lee S.K."/>
        </authorList>
    </citation>
    <scope>NUCLEOTIDE SEQUENCE [LARGE SCALE GENOMIC DNA]</scope>
    <source>
        <tissue evidence="3">Muscle</tissue>
    </source>
</reference>
<dbReference type="EMBL" id="SRLO01000024">
    <property type="protein sequence ID" value="TNN84948.1"/>
    <property type="molecule type" value="Genomic_DNA"/>
</dbReference>
<evidence type="ECO:0000313" key="3">
    <source>
        <dbReference type="EMBL" id="TNN84948.1"/>
    </source>
</evidence>
<protein>
    <submittedName>
        <fullName evidence="3">Uncharacterized protein</fullName>
    </submittedName>
</protein>